<dbReference type="InterPro" id="IPR056596">
    <property type="entry name" value="FLAD1_M"/>
</dbReference>
<keyword evidence="7" id="KW-0548">Nucleotidyltransferase</keyword>
<dbReference type="AlphaFoldDB" id="A0AAV7XZA9"/>
<comment type="catalytic activity">
    <reaction evidence="13">
        <text>FMN + ATP + H(+) = FAD + diphosphate</text>
        <dbReference type="Rhea" id="RHEA:17237"/>
        <dbReference type="ChEBI" id="CHEBI:15378"/>
        <dbReference type="ChEBI" id="CHEBI:30616"/>
        <dbReference type="ChEBI" id="CHEBI:33019"/>
        <dbReference type="ChEBI" id="CHEBI:57692"/>
        <dbReference type="ChEBI" id="CHEBI:58210"/>
        <dbReference type="EC" id="2.7.7.2"/>
    </reaction>
</comment>
<sequence>MAQAEAAQSSSSISSPGSRTAGLIVVGDEVLSGAVRDTNTHFVSQRLHQLGVRLLKVVVVPDDVDAIAAEVQEFAGRYDVVLTSGGVGPTHDDRTYEAVARAFRVPLTFNAEVAEMVAPGSPTSLHGGGDVAQHPAHKMALVPAECRLHRIRDTRGTTITKPVVQVHNVIVLPGSPANLRRAFAQLEGDIRGGSAVHFHCRQVYLNVEEPAIVHPLNLAVDKFKDSVAFGSYPNCGDWHYPTKLTLESTSWSSLRAATEYLLERLPAGSVHGVSPAPMEALRQYADTAPDAAFRKALQDAIQVLEECCDRYTPDQVVLCFNGGKDATVLLHLACAVIRHRYPDRADRPLHAFWVHSADPFPEVRDFVSRMVREYNLDVQELPGPIKTGLAAYLKEAPQIQAALIGVRRTDPYSASLSAFQVTDEGWPPVMRVSPILDWRYADVWTFLRGLHLPYCSLYDQGYTSLGNPNNTRRNPALRTVDASGAERYGPAWALQDGSTERDGRC</sequence>
<gene>
    <name evidence="15" type="ORF">ONE63_006296</name>
</gene>
<dbReference type="GO" id="GO:0003919">
    <property type="term" value="F:FMN adenylyltransferase activity"/>
    <property type="evidence" value="ECO:0007669"/>
    <property type="project" value="UniProtKB-EC"/>
</dbReference>
<keyword evidence="5" id="KW-0288">FMN</keyword>
<evidence type="ECO:0000256" key="1">
    <source>
        <dbReference type="ARBA" id="ARBA00004726"/>
    </source>
</evidence>
<feature type="domain" description="MoaB/Mog" evidence="14">
    <location>
        <begin position="22"/>
        <end position="193"/>
    </location>
</feature>
<dbReference type="Gene3D" id="3.40.50.620">
    <property type="entry name" value="HUPs"/>
    <property type="match status" value="1"/>
</dbReference>
<keyword evidence="4" id="KW-0285">Flavoprotein</keyword>
<dbReference type="InterPro" id="IPR002500">
    <property type="entry name" value="PAPS_reduct_dom"/>
</dbReference>
<protein>
    <recommendedName>
        <fullName evidence="3">FAD synthase</fullName>
        <ecNumber evidence="3">2.7.7.2</ecNumber>
    </recommendedName>
    <alternativeName>
        <fullName evidence="11">FAD pyrophosphorylase</fullName>
    </alternativeName>
    <alternativeName>
        <fullName evidence="12">FMN adenylyltransferase</fullName>
    </alternativeName>
</protein>
<evidence type="ECO:0000256" key="7">
    <source>
        <dbReference type="ARBA" id="ARBA00022695"/>
    </source>
</evidence>
<name>A0AAV7XZA9_9NEOP</name>
<dbReference type="Proteomes" id="UP001075354">
    <property type="component" value="Chromosome 3"/>
</dbReference>
<evidence type="ECO:0000256" key="8">
    <source>
        <dbReference type="ARBA" id="ARBA00022741"/>
    </source>
</evidence>
<dbReference type="PANTHER" id="PTHR23293:SF9">
    <property type="entry name" value="FAD SYNTHASE"/>
    <property type="match status" value="1"/>
</dbReference>
<comment type="caution">
    <text evidence="15">The sequence shown here is derived from an EMBL/GenBank/DDBJ whole genome shotgun (WGS) entry which is preliminary data.</text>
</comment>
<dbReference type="EMBL" id="JAPTSV010000003">
    <property type="protein sequence ID" value="KAJ1529523.1"/>
    <property type="molecule type" value="Genomic_DNA"/>
</dbReference>
<evidence type="ECO:0000256" key="11">
    <source>
        <dbReference type="ARBA" id="ARBA00031145"/>
    </source>
</evidence>
<evidence type="ECO:0000256" key="5">
    <source>
        <dbReference type="ARBA" id="ARBA00022643"/>
    </source>
</evidence>
<reference evidence="15" key="1">
    <citation type="submission" date="2022-12" db="EMBL/GenBank/DDBJ databases">
        <title>Chromosome-level genome assembly of the bean flower thrips Megalurothrips usitatus.</title>
        <authorList>
            <person name="Ma L."/>
            <person name="Liu Q."/>
            <person name="Li H."/>
            <person name="Cai W."/>
        </authorList>
    </citation>
    <scope>NUCLEOTIDE SEQUENCE</scope>
    <source>
        <strain evidence="15">Cailab_2022a</strain>
    </source>
</reference>
<evidence type="ECO:0000256" key="6">
    <source>
        <dbReference type="ARBA" id="ARBA00022679"/>
    </source>
</evidence>
<accession>A0AAV7XZA9</accession>
<dbReference type="GO" id="GO:0005524">
    <property type="term" value="F:ATP binding"/>
    <property type="evidence" value="ECO:0007669"/>
    <property type="project" value="UniProtKB-KW"/>
</dbReference>
<evidence type="ECO:0000256" key="4">
    <source>
        <dbReference type="ARBA" id="ARBA00022630"/>
    </source>
</evidence>
<keyword evidence="10" id="KW-0067">ATP-binding</keyword>
<organism evidence="15 16">
    <name type="scientific">Megalurothrips usitatus</name>
    <name type="common">bean blossom thrips</name>
    <dbReference type="NCBI Taxonomy" id="439358"/>
    <lineage>
        <taxon>Eukaryota</taxon>
        <taxon>Metazoa</taxon>
        <taxon>Ecdysozoa</taxon>
        <taxon>Arthropoda</taxon>
        <taxon>Hexapoda</taxon>
        <taxon>Insecta</taxon>
        <taxon>Pterygota</taxon>
        <taxon>Neoptera</taxon>
        <taxon>Paraneoptera</taxon>
        <taxon>Thysanoptera</taxon>
        <taxon>Terebrantia</taxon>
        <taxon>Thripoidea</taxon>
        <taxon>Thripidae</taxon>
        <taxon>Megalurothrips</taxon>
    </lineage>
</organism>
<keyword evidence="6" id="KW-0808">Transferase</keyword>
<dbReference type="SUPFAM" id="SSF53218">
    <property type="entry name" value="Molybdenum cofactor biosynthesis proteins"/>
    <property type="match status" value="1"/>
</dbReference>
<comment type="pathway">
    <text evidence="1">Cofactor biosynthesis; FAD biosynthesis; FAD from FMN: step 1/1.</text>
</comment>
<keyword evidence="9" id="KW-0274">FAD</keyword>
<dbReference type="Pfam" id="PF00994">
    <property type="entry name" value="MoCF_biosynth"/>
    <property type="match status" value="1"/>
</dbReference>
<evidence type="ECO:0000313" key="16">
    <source>
        <dbReference type="Proteomes" id="UP001075354"/>
    </source>
</evidence>
<dbReference type="InterPro" id="IPR001453">
    <property type="entry name" value="MoaB/Mog_dom"/>
</dbReference>
<dbReference type="SMART" id="SM00852">
    <property type="entry name" value="MoCF_biosynth"/>
    <property type="match status" value="1"/>
</dbReference>
<dbReference type="SUPFAM" id="SSF52402">
    <property type="entry name" value="Adenine nucleotide alpha hydrolases-like"/>
    <property type="match status" value="1"/>
</dbReference>
<dbReference type="Pfam" id="PF24102">
    <property type="entry name" value="FLAD1_M"/>
    <property type="match status" value="1"/>
</dbReference>
<dbReference type="CDD" id="cd23948">
    <property type="entry name" value="FAD_synthase"/>
    <property type="match status" value="1"/>
</dbReference>
<keyword evidence="16" id="KW-1185">Reference proteome</keyword>
<dbReference type="NCBIfam" id="TIGR00177">
    <property type="entry name" value="molyb_syn"/>
    <property type="match status" value="1"/>
</dbReference>
<comment type="similarity">
    <text evidence="2">In the N-terminal section; belongs to the MoaB/Mog family.</text>
</comment>
<dbReference type="Gene3D" id="3.40.980.10">
    <property type="entry name" value="MoaB/Mog-like domain"/>
    <property type="match status" value="1"/>
</dbReference>
<evidence type="ECO:0000256" key="13">
    <source>
        <dbReference type="ARBA" id="ARBA00049494"/>
    </source>
</evidence>
<evidence type="ECO:0000256" key="3">
    <source>
        <dbReference type="ARBA" id="ARBA00012393"/>
    </source>
</evidence>
<keyword evidence="8" id="KW-0547">Nucleotide-binding</keyword>
<dbReference type="InterPro" id="IPR014729">
    <property type="entry name" value="Rossmann-like_a/b/a_fold"/>
</dbReference>
<evidence type="ECO:0000256" key="12">
    <source>
        <dbReference type="ARBA" id="ARBA00031871"/>
    </source>
</evidence>
<dbReference type="InterPro" id="IPR036425">
    <property type="entry name" value="MoaB/Mog-like_dom_sf"/>
</dbReference>
<evidence type="ECO:0000256" key="10">
    <source>
        <dbReference type="ARBA" id="ARBA00022840"/>
    </source>
</evidence>
<evidence type="ECO:0000256" key="2">
    <source>
        <dbReference type="ARBA" id="ARBA00007589"/>
    </source>
</evidence>
<dbReference type="EC" id="2.7.7.2" evidence="3"/>
<evidence type="ECO:0000313" key="15">
    <source>
        <dbReference type="EMBL" id="KAJ1529523.1"/>
    </source>
</evidence>
<dbReference type="PANTHER" id="PTHR23293">
    <property type="entry name" value="FAD SYNTHETASE-RELATED FMN ADENYLYLTRANSFERASE"/>
    <property type="match status" value="1"/>
</dbReference>
<dbReference type="Pfam" id="PF01507">
    <property type="entry name" value="PAPS_reduct"/>
    <property type="match status" value="2"/>
</dbReference>
<proteinExistence type="inferred from homology"/>
<evidence type="ECO:0000259" key="14">
    <source>
        <dbReference type="SMART" id="SM00852"/>
    </source>
</evidence>
<evidence type="ECO:0000256" key="9">
    <source>
        <dbReference type="ARBA" id="ARBA00022827"/>
    </source>
</evidence>
<dbReference type="GO" id="GO:0006747">
    <property type="term" value="P:FAD biosynthetic process"/>
    <property type="evidence" value="ECO:0007669"/>
    <property type="project" value="TreeGrafter"/>
</dbReference>